<dbReference type="RefSeq" id="WP_117888372.1">
    <property type="nucleotide sequence ID" value="NZ_BHGK01000005.1"/>
</dbReference>
<protein>
    <recommendedName>
        <fullName evidence="3 7">Nuclease SbcCD subunit D</fullName>
    </recommendedName>
</protein>
<keyword evidence="7" id="KW-0255">Endonuclease</keyword>
<evidence type="ECO:0000256" key="3">
    <source>
        <dbReference type="ARBA" id="ARBA00013365"/>
    </source>
</evidence>
<dbReference type="InterPro" id="IPR026843">
    <property type="entry name" value="SbcD_C"/>
</dbReference>
<dbReference type="GO" id="GO:0006310">
    <property type="term" value="P:DNA recombination"/>
    <property type="evidence" value="ECO:0007669"/>
    <property type="project" value="UniProtKB-KW"/>
</dbReference>
<name>A0A391PBN7_9FIRM</name>
<evidence type="ECO:0000256" key="7">
    <source>
        <dbReference type="RuleBase" id="RU363069"/>
    </source>
</evidence>
<keyword evidence="11" id="KW-1185">Reference proteome</keyword>
<keyword evidence="7" id="KW-0233">DNA recombination</keyword>
<proteinExistence type="inferred from homology"/>
<keyword evidence="7" id="KW-0235">DNA replication</keyword>
<dbReference type="SUPFAM" id="SSF56300">
    <property type="entry name" value="Metallo-dependent phosphatases"/>
    <property type="match status" value="1"/>
</dbReference>
<sequence>MKIFHLSDLHIGIRLFNRDLKEDQTYIFHQIISCAKQEKPDAIVIAGDIYDKAVPSAEAVELFDWFITGLKQAVPEAVCMMISGNHDSAPRVNTFRKILSGQNLYMIGNPPMKEGEQIEKVLCHDEYGDVVFYLLPFVKPSMIKQIVGTDKEGNNLTYDESLRRLIAREKIDENRRNVLVSHQFYLPSGTIADQIERMDSEICTVGNIDQVKTDLLDPFDYVALGHIHKPMNVGKDTICYCGTPLAYSVSEAGQEKSIVMVELKEKGEPPQIQRLPLKPLRQVKILKGTLEQVLSQECADYVTVVLEDKVDLDVVDMKERLLHAFPNLLEIRREIQRMAKYQENGQKREALKLNPYQMCEAFLGELNASEEAILKEVVNQTGEVDA</sequence>
<dbReference type="Pfam" id="PF12320">
    <property type="entry name" value="SbcD_C"/>
    <property type="match status" value="1"/>
</dbReference>
<feature type="domain" description="Nuclease SbcCD subunit D C-terminal" evidence="9">
    <location>
        <begin position="279"/>
        <end position="363"/>
    </location>
</feature>
<dbReference type="GO" id="GO:0008408">
    <property type="term" value="F:3'-5' exonuclease activity"/>
    <property type="evidence" value="ECO:0007669"/>
    <property type="project" value="InterPro"/>
</dbReference>
<dbReference type="Gene3D" id="3.60.21.10">
    <property type="match status" value="1"/>
</dbReference>
<comment type="subunit">
    <text evidence="2 7">Heterodimer of SbcC and SbcD.</text>
</comment>
<feature type="domain" description="Calcineurin-like phosphoesterase" evidence="8">
    <location>
        <begin position="1"/>
        <end position="230"/>
    </location>
</feature>
<evidence type="ECO:0000256" key="1">
    <source>
        <dbReference type="ARBA" id="ARBA00010555"/>
    </source>
</evidence>
<organism evidence="10 11">
    <name type="scientific">Mediterraneibacter butyricigenes</name>
    <dbReference type="NCBI Taxonomy" id="2316025"/>
    <lineage>
        <taxon>Bacteria</taxon>
        <taxon>Bacillati</taxon>
        <taxon>Bacillota</taxon>
        <taxon>Clostridia</taxon>
        <taxon>Lachnospirales</taxon>
        <taxon>Lachnospiraceae</taxon>
        <taxon>Mediterraneibacter</taxon>
    </lineage>
</organism>
<dbReference type="EMBL" id="BHGK01000005">
    <property type="protein sequence ID" value="GCA68478.1"/>
    <property type="molecule type" value="Genomic_DNA"/>
</dbReference>
<gene>
    <name evidence="7 10" type="primary">sbcD</name>
    <name evidence="10" type="ORF">KGMB01110_29140</name>
</gene>
<keyword evidence="6 7" id="KW-0269">Exonuclease</keyword>
<dbReference type="CDD" id="cd00840">
    <property type="entry name" value="MPP_Mre11_N"/>
    <property type="match status" value="1"/>
</dbReference>
<dbReference type="InterPro" id="IPR004593">
    <property type="entry name" value="SbcD"/>
</dbReference>
<dbReference type="GO" id="GO:0004519">
    <property type="term" value="F:endonuclease activity"/>
    <property type="evidence" value="ECO:0007669"/>
    <property type="project" value="UniProtKB-KW"/>
</dbReference>
<evidence type="ECO:0000256" key="6">
    <source>
        <dbReference type="ARBA" id="ARBA00022839"/>
    </source>
</evidence>
<evidence type="ECO:0000259" key="9">
    <source>
        <dbReference type="Pfam" id="PF12320"/>
    </source>
</evidence>
<comment type="function">
    <text evidence="7">SbcCD cleaves DNA hairpin structures. These structures can inhibit DNA replication and are intermediates in certain DNA recombination reactions. The complex acts as a 3'-&gt;5' double strand exonuclease that can open hairpins. It also has a 5' single-strand endonuclease activity.</text>
</comment>
<dbReference type="PANTHER" id="PTHR30337:SF0">
    <property type="entry name" value="NUCLEASE SBCCD SUBUNIT D"/>
    <property type="match status" value="1"/>
</dbReference>
<evidence type="ECO:0000256" key="4">
    <source>
        <dbReference type="ARBA" id="ARBA00022722"/>
    </source>
</evidence>
<evidence type="ECO:0000313" key="10">
    <source>
        <dbReference type="EMBL" id="GCA68478.1"/>
    </source>
</evidence>
<keyword evidence="4 7" id="KW-0540">Nuclease</keyword>
<evidence type="ECO:0000256" key="2">
    <source>
        <dbReference type="ARBA" id="ARBA00011322"/>
    </source>
</evidence>
<dbReference type="NCBIfam" id="TIGR00619">
    <property type="entry name" value="sbcd"/>
    <property type="match status" value="1"/>
</dbReference>
<dbReference type="PANTHER" id="PTHR30337">
    <property type="entry name" value="COMPONENT OF ATP-DEPENDENT DSDNA EXONUCLEASE"/>
    <property type="match status" value="1"/>
</dbReference>
<dbReference type="InterPro" id="IPR004843">
    <property type="entry name" value="Calcineurin-like_PHP"/>
</dbReference>
<evidence type="ECO:0000313" key="11">
    <source>
        <dbReference type="Proteomes" id="UP000265643"/>
    </source>
</evidence>
<dbReference type="InterPro" id="IPR029052">
    <property type="entry name" value="Metallo-depent_PP-like"/>
</dbReference>
<keyword evidence="5 7" id="KW-0378">Hydrolase</keyword>
<dbReference type="GO" id="GO:0006260">
    <property type="term" value="P:DNA replication"/>
    <property type="evidence" value="ECO:0007669"/>
    <property type="project" value="UniProtKB-KW"/>
</dbReference>
<evidence type="ECO:0000259" key="8">
    <source>
        <dbReference type="Pfam" id="PF00149"/>
    </source>
</evidence>
<comment type="caution">
    <text evidence="10">The sequence shown here is derived from an EMBL/GenBank/DDBJ whole genome shotgun (WGS) entry which is preliminary data.</text>
</comment>
<evidence type="ECO:0000256" key="5">
    <source>
        <dbReference type="ARBA" id="ARBA00022801"/>
    </source>
</evidence>
<reference evidence="11" key="1">
    <citation type="submission" date="2018-09" db="EMBL/GenBank/DDBJ databases">
        <title>Draft Genome Sequence of Mediterraneibacter sp. KCTC 15684.</title>
        <authorList>
            <person name="Kim J.S."/>
            <person name="Han K.I."/>
            <person name="Suh M.K."/>
            <person name="Lee K.C."/>
            <person name="Eom M.K."/>
            <person name="Lee J.H."/>
            <person name="Park S.H."/>
            <person name="Kang S.W."/>
            <person name="Park J.E."/>
            <person name="Oh B.S."/>
            <person name="Yu S.Y."/>
            <person name="Choi S.H."/>
            <person name="Lee D.H."/>
            <person name="Yoon H."/>
            <person name="Kim B."/>
            <person name="Yang S.J."/>
            <person name="Lee J.S."/>
        </authorList>
    </citation>
    <scope>NUCLEOTIDE SEQUENCE [LARGE SCALE GENOMIC DNA]</scope>
    <source>
        <strain evidence="11">KCTC 15684</strain>
    </source>
</reference>
<dbReference type="Pfam" id="PF00149">
    <property type="entry name" value="Metallophos"/>
    <property type="match status" value="1"/>
</dbReference>
<accession>A0A391PBN7</accession>
<dbReference type="InterPro" id="IPR050535">
    <property type="entry name" value="DNA_Repair-Maintenance_Comp"/>
</dbReference>
<dbReference type="AlphaFoldDB" id="A0A391PBN7"/>
<comment type="similarity">
    <text evidence="1 7">Belongs to the SbcD family.</text>
</comment>
<dbReference type="Proteomes" id="UP000265643">
    <property type="component" value="Unassembled WGS sequence"/>
</dbReference>
<dbReference type="InterPro" id="IPR041796">
    <property type="entry name" value="Mre11_N"/>
</dbReference>